<keyword evidence="5" id="KW-0456">Lyase</keyword>
<evidence type="ECO:0000259" key="8">
    <source>
        <dbReference type="PROSITE" id="PS51144"/>
    </source>
</evidence>
<proteinExistence type="inferred from homology"/>
<keyword evidence="9" id="KW-1185">Reference proteome</keyword>
<evidence type="ECO:0000256" key="6">
    <source>
        <dbReference type="ARBA" id="ARBA00048348"/>
    </source>
</evidence>
<feature type="domain" description="Alpha-carbonic anhydrase" evidence="8">
    <location>
        <begin position="1"/>
        <end position="76"/>
    </location>
</feature>
<evidence type="ECO:0000256" key="4">
    <source>
        <dbReference type="ARBA" id="ARBA00022833"/>
    </source>
</evidence>
<comment type="catalytic activity">
    <reaction evidence="6">
        <text>hydrogencarbonate + H(+) = CO2 + H2O</text>
        <dbReference type="Rhea" id="RHEA:10748"/>
        <dbReference type="ChEBI" id="CHEBI:15377"/>
        <dbReference type="ChEBI" id="CHEBI:15378"/>
        <dbReference type="ChEBI" id="CHEBI:16526"/>
        <dbReference type="ChEBI" id="CHEBI:17544"/>
        <dbReference type="EC" id="4.2.1.1"/>
    </reaction>
</comment>
<evidence type="ECO:0000313" key="10">
    <source>
        <dbReference type="WBParaSite" id="ALUE_0001416501-mRNA-1"/>
    </source>
</evidence>
<evidence type="ECO:0000313" key="9">
    <source>
        <dbReference type="Proteomes" id="UP000036681"/>
    </source>
</evidence>
<dbReference type="InterPro" id="IPR023561">
    <property type="entry name" value="Carbonic_anhydrase_a-class"/>
</dbReference>
<sequence>MNRDVWFRYTGSLTTPPCSETVIWTIFAEPVYVEETQPRSNEERSENPGSGFYPNYSVDGLKGTEKKSLLDTTFNV</sequence>
<dbReference type="InterPro" id="IPR001148">
    <property type="entry name" value="CA_dom"/>
</dbReference>
<organism evidence="9 10">
    <name type="scientific">Ascaris lumbricoides</name>
    <name type="common">Giant roundworm</name>
    <dbReference type="NCBI Taxonomy" id="6252"/>
    <lineage>
        <taxon>Eukaryota</taxon>
        <taxon>Metazoa</taxon>
        <taxon>Ecdysozoa</taxon>
        <taxon>Nematoda</taxon>
        <taxon>Chromadorea</taxon>
        <taxon>Rhabditida</taxon>
        <taxon>Spirurina</taxon>
        <taxon>Ascaridomorpha</taxon>
        <taxon>Ascaridoidea</taxon>
        <taxon>Ascarididae</taxon>
        <taxon>Ascaris</taxon>
    </lineage>
</organism>
<evidence type="ECO:0000256" key="7">
    <source>
        <dbReference type="SAM" id="MobiDB-lite"/>
    </source>
</evidence>
<dbReference type="EC" id="4.2.1.1" evidence="2"/>
<dbReference type="PANTHER" id="PTHR18952:SF265">
    <property type="entry name" value="CARBONIC ANHYDRASE"/>
    <property type="match status" value="1"/>
</dbReference>
<dbReference type="AlphaFoldDB" id="A0A0M3I9L1"/>
<evidence type="ECO:0000256" key="5">
    <source>
        <dbReference type="ARBA" id="ARBA00023239"/>
    </source>
</evidence>
<evidence type="ECO:0000256" key="2">
    <source>
        <dbReference type="ARBA" id="ARBA00012925"/>
    </source>
</evidence>
<dbReference type="GO" id="GO:0004089">
    <property type="term" value="F:carbonate dehydratase activity"/>
    <property type="evidence" value="ECO:0007669"/>
    <property type="project" value="UniProtKB-EC"/>
</dbReference>
<dbReference type="PANTHER" id="PTHR18952">
    <property type="entry name" value="CARBONIC ANHYDRASE"/>
    <property type="match status" value="1"/>
</dbReference>
<dbReference type="Proteomes" id="UP000036681">
    <property type="component" value="Unplaced"/>
</dbReference>
<keyword evidence="3" id="KW-0479">Metal-binding</keyword>
<dbReference type="Gene3D" id="3.10.200.10">
    <property type="entry name" value="Alpha carbonic anhydrase"/>
    <property type="match status" value="1"/>
</dbReference>
<keyword evidence="4" id="KW-0862">Zinc</keyword>
<accession>A0A0M3I9L1</accession>
<dbReference type="PROSITE" id="PS51144">
    <property type="entry name" value="ALPHA_CA_2"/>
    <property type="match status" value="1"/>
</dbReference>
<dbReference type="WBParaSite" id="ALUE_0001416501-mRNA-1">
    <property type="protein sequence ID" value="ALUE_0001416501-mRNA-1"/>
    <property type="gene ID" value="ALUE_0001416501"/>
</dbReference>
<dbReference type="InterPro" id="IPR036398">
    <property type="entry name" value="CA_dom_sf"/>
</dbReference>
<reference evidence="10" key="1">
    <citation type="submission" date="2017-02" db="UniProtKB">
        <authorList>
            <consortium name="WormBaseParasite"/>
        </authorList>
    </citation>
    <scope>IDENTIFICATION</scope>
</reference>
<name>A0A0M3I9L1_ASCLU</name>
<feature type="compositionally biased region" description="Basic and acidic residues" evidence="7">
    <location>
        <begin position="36"/>
        <end position="46"/>
    </location>
</feature>
<dbReference type="Pfam" id="PF00194">
    <property type="entry name" value="Carb_anhydrase"/>
    <property type="match status" value="1"/>
</dbReference>
<evidence type="ECO:0000256" key="3">
    <source>
        <dbReference type="ARBA" id="ARBA00022723"/>
    </source>
</evidence>
<evidence type="ECO:0000256" key="1">
    <source>
        <dbReference type="ARBA" id="ARBA00010718"/>
    </source>
</evidence>
<protein>
    <recommendedName>
        <fullName evidence="2">carbonic anhydrase</fullName>
        <ecNumber evidence="2">4.2.1.1</ecNumber>
    </recommendedName>
</protein>
<dbReference type="SUPFAM" id="SSF51069">
    <property type="entry name" value="Carbonic anhydrase"/>
    <property type="match status" value="1"/>
</dbReference>
<comment type="similarity">
    <text evidence="1">Belongs to the alpha-carbonic anhydrase family.</text>
</comment>
<dbReference type="GO" id="GO:0008270">
    <property type="term" value="F:zinc ion binding"/>
    <property type="evidence" value="ECO:0007669"/>
    <property type="project" value="InterPro"/>
</dbReference>
<feature type="region of interest" description="Disordered" evidence="7">
    <location>
        <begin position="35"/>
        <end position="61"/>
    </location>
</feature>